<feature type="transmembrane region" description="Helical" evidence="2">
    <location>
        <begin position="45"/>
        <end position="65"/>
    </location>
</feature>
<dbReference type="Proteomes" id="UP000231962">
    <property type="component" value="Unassembled WGS sequence"/>
</dbReference>
<dbReference type="InterPro" id="IPR058130">
    <property type="entry name" value="PEA_transf_C"/>
</dbReference>
<name>A0A2M9ZRY9_9LEPT</name>
<gene>
    <name evidence="4" type="ORF">CH360_01180</name>
    <name evidence="5" type="ORF">CH373_01180</name>
</gene>
<reference evidence="6 7" key="1">
    <citation type="submission" date="2017-07" db="EMBL/GenBank/DDBJ databases">
        <title>Leptospira spp. isolated from tropical soils.</title>
        <authorList>
            <person name="Thibeaux R."/>
            <person name="Iraola G."/>
            <person name="Ferres I."/>
            <person name="Bierque E."/>
            <person name="Girault D."/>
            <person name="Soupe-Gilbert M.-E."/>
            <person name="Picardeau M."/>
            <person name="Goarant C."/>
        </authorList>
    </citation>
    <scope>NUCLEOTIDE SEQUENCE [LARGE SCALE GENOMIC DNA]</scope>
    <source>
        <strain evidence="5 7">FH1-B-B1</strain>
        <strain evidence="4 6">FH1-B-C1</strain>
    </source>
</reference>
<evidence type="ECO:0000256" key="2">
    <source>
        <dbReference type="SAM" id="Phobius"/>
    </source>
</evidence>
<evidence type="ECO:0000313" key="4">
    <source>
        <dbReference type="EMBL" id="PJZ71160.1"/>
    </source>
</evidence>
<dbReference type="InterPro" id="IPR000917">
    <property type="entry name" value="Sulfatase_N"/>
</dbReference>
<evidence type="ECO:0000259" key="3">
    <source>
        <dbReference type="Pfam" id="PF00884"/>
    </source>
</evidence>
<dbReference type="Proteomes" id="UP000231990">
    <property type="component" value="Unassembled WGS sequence"/>
</dbReference>
<comment type="caution">
    <text evidence="5">The sequence shown here is derived from an EMBL/GenBank/DDBJ whole genome shotgun (WGS) entry which is preliminary data.</text>
</comment>
<feature type="domain" description="Sulfatase N-terminal" evidence="3">
    <location>
        <begin position="237"/>
        <end position="519"/>
    </location>
</feature>
<evidence type="ECO:0000256" key="1">
    <source>
        <dbReference type="SAM" id="MobiDB-lite"/>
    </source>
</evidence>
<feature type="region of interest" description="Disordered" evidence="1">
    <location>
        <begin position="644"/>
        <end position="669"/>
    </location>
</feature>
<dbReference type="OrthoDB" id="9762324at2"/>
<evidence type="ECO:0000313" key="7">
    <source>
        <dbReference type="Proteomes" id="UP000231990"/>
    </source>
</evidence>
<dbReference type="InterPro" id="IPR052701">
    <property type="entry name" value="GAG_Ulvan_Degrading_Sulfatases"/>
</dbReference>
<sequence>MKYIELEYRTRYQKFFVAVVPLIILISDILFRLNTLEEYKRLQWVFYSLSLVYSVLLYSMVLIGLRRLYTQESPIPYRVSLGLATAFYTSVIVGSYGYFSYTGIMPNFFVFSFLFNEPFNSWTIFLGALSFKSVLITAAIGSVFCYSLWKATSIENRASQFYTVYKAFALVLLVGLTAFLHNNTRFNDQVYVSDTNTIAFTWRNLYNKLTGDRLGSAGLQSRNKPNLNAIASQQDFNILFVVAESLRKKSMNLYGYSRDTTPNLNRMIREADPNSVFVFERAYSNSSSTLLSFPSIVSGVSPAQSISMTHSFPLFWEYAKVANFSTFYISSHSLTWNNFEGFFKNSGIDKLWAKETSGLNSFNDIGVDDRETIQTFKNYIKSVRNSGRRFAGVLHFNTNHFPYYVPKGSETYAVDGVLDQYDNSVHYFDSLLQEVFLFLDSEGVFKNTLVIFTSDHGESLFEHNYLGHIDSNYVETIAIPMIFYFPPSMRERIGNSAFRRNTKRIVANTDLIPTVLDILHLENRPDIRGYSSKLEGKSLLRELDNQRKIIVTNNNEISLYKVGLSYLKGNLHYLMNVNTVPPKEQLFDLSKDPNELNDLWTFLNDSEKKRYRSELENCQVCVDLLSSANLQMSSAEVLGTSLRASATTDSSNPKEPQLPLNNTSMNKIR</sequence>
<dbReference type="InterPro" id="IPR017850">
    <property type="entry name" value="Alkaline_phosphatase_core_sf"/>
</dbReference>
<feature type="transmembrane region" description="Helical" evidence="2">
    <location>
        <begin position="77"/>
        <end position="99"/>
    </location>
</feature>
<keyword evidence="2" id="KW-1133">Transmembrane helix</keyword>
<dbReference type="EMBL" id="NPDZ01000001">
    <property type="protein sequence ID" value="PJZ74693.1"/>
    <property type="molecule type" value="Genomic_DNA"/>
</dbReference>
<dbReference type="PANTHER" id="PTHR43751:SF3">
    <property type="entry name" value="SULFATASE N-TERMINAL DOMAIN-CONTAINING PROTEIN"/>
    <property type="match status" value="1"/>
</dbReference>
<feature type="transmembrane region" description="Helical" evidence="2">
    <location>
        <begin position="161"/>
        <end position="180"/>
    </location>
</feature>
<keyword evidence="2" id="KW-0472">Membrane</keyword>
<dbReference type="AlphaFoldDB" id="A0A2M9ZRY9"/>
<dbReference type="Pfam" id="PF00884">
    <property type="entry name" value="Sulfatase"/>
    <property type="match status" value="1"/>
</dbReference>
<evidence type="ECO:0000313" key="6">
    <source>
        <dbReference type="Proteomes" id="UP000231962"/>
    </source>
</evidence>
<feature type="transmembrane region" description="Helical" evidence="2">
    <location>
        <begin position="12"/>
        <end position="33"/>
    </location>
</feature>
<evidence type="ECO:0000313" key="5">
    <source>
        <dbReference type="EMBL" id="PJZ74693.1"/>
    </source>
</evidence>
<dbReference type="PANTHER" id="PTHR43751">
    <property type="entry name" value="SULFATASE"/>
    <property type="match status" value="1"/>
</dbReference>
<organism evidence="5 7">
    <name type="scientific">Leptospira perolatii</name>
    <dbReference type="NCBI Taxonomy" id="2023191"/>
    <lineage>
        <taxon>Bacteria</taxon>
        <taxon>Pseudomonadati</taxon>
        <taxon>Spirochaetota</taxon>
        <taxon>Spirochaetia</taxon>
        <taxon>Leptospirales</taxon>
        <taxon>Leptospiraceae</taxon>
        <taxon>Leptospira</taxon>
    </lineage>
</organism>
<proteinExistence type="predicted"/>
<dbReference type="Gene3D" id="3.40.720.10">
    <property type="entry name" value="Alkaline Phosphatase, subunit A"/>
    <property type="match status" value="1"/>
</dbReference>
<keyword evidence="2" id="KW-0812">Transmembrane</keyword>
<accession>A0A2M9ZRY9</accession>
<dbReference type="SUPFAM" id="SSF53649">
    <property type="entry name" value="Alkaline phosphatase-like"/>
    <property type="match status" value="1"/>
</dbReference>
<keyword evidence="6" id="KW-1185">Reference proteome</keyword>
<dbReference type="CDD" id="cd16017">
    <property type="entry name" value="LptA"/>
    <property type="match status" value="1"/>
</dbReference>
<feature type="transmembrane region" description="Helical" evidence="2">
    <location>
        <begin position="119"/>
        <end position="149"/>
    </location>
</feature>
<dbReference type="RefSeq" id="WP_100712102.1">
    <property type="nucleotide sequence ID" value="NZ_NPDY01000001.1"/>
</dbReference>
<dbReference type="EMBL" id="NPDY01000001">
    <property type="protein sequence ID" value="PJZ71160.1"/>
    <property type="molecule type" value="Genomic_DNA"/>
</dbReference>
<protein>
    <submittedName>
        <fullName evidence="5">Sulfatase</fullName>
    </submittedName>
</protein>